<dbReference type="InterPro" id="IPR036390">
    <property type="entry name" value="WH_DNA-bd_sf"/>
</dbReference>
<gene>
    <name evidence="2" type="ORF">I41_30020</name>
</gene>
<name>A0A517TZL2_9BACT</name>
<dbReference type="GO" id="GO:0003700">
    <property type="term" value="F:DNA-binding transcription factor activity"/>
    <property type="evidence" value="ECO:0007669"/>
    <property type="project" value="InterPro"/>
</dbReference>
<dbReference type="SUPFAM" id="SSF46785">
    <property type="entry name" value="Winged helix' DNA-binding domain"/>
    <property type="match status" value="1"/>
</dbReference>
<dbReference type="InterPro" id="IPR011991">
    <property type="entry name" value="ArsR-like_HTH"/>
</dbReference>
<dbReference type="KEGG" id="llh:I41_30020"/>
<dbReference type="Pfam" id="PF12802">
    <property type="entry name" value="MarR_2"/>
    <property type="match status" value="1"/>
</dbReference>
<evidence type="ECO:0000313" key="2">
    <source>
        <dbReference type="EMBL" id="QDT73811.1"/>
    </source>
</evidence>
<organism evidence="2 3">
    <name type="scientific">Lacipirellula limnantheis</name>
    <dbReference type="NCBI Taxonomy" id="2528024"/>
    <lineage>
        <taxon>Bacteria</taxon>
        <taxon>Pseudomonadati</taxon>
        <taxon>Planctomycetota</taxon>
        <taxon>Planctomycetia</taxon>
        <taxon>Pirellulales</taxon>
        <taxon>Lacipirellulaceae</taxon>
        <taxon>Lacipirellula</taxon>
    </lineage>
</organism>
<evidence type="ECO:0000259" key="1">
    <source>
        <dbReference type="Pfam" id="PF12802"/>
    </source>
</evidence>
<proteinExistence type="predicted"/>
<dbReference type="CDD" id="cd00090">
    <property type="entry name" value="HTH_ARSR"/>
    <property type="match status" value="1"/>
</dbReference>
<sequence>MNAITELSDQTIVDYLRRHAVASVSDLVEFTGVTATAVRQRLTRLMEHGLVARESAAAGRGRPTHRYSLTPAGIRSGGNNYGPLVQVLWDEIREIRDPEIRRGLLKRVSDRLAESYRGQIQGETVKERMADLARLMASQDVPFEYHESASGELPVLTALACPYPDLAEHDRGVCAMEKMLLSSVLGESMRLSSCRLDGANCCTFEASGAAG</sequence>
<dbReference type="OrthoDB" id="259423at2"/>
<keyword evidence="3" id="KW-1185">Reference proteome</keyword>
<dbReference type="InterPro" id="IPR000835">
    <property type="entry name" value="HTH_MarR-typ"/>
</dbReference>
<accession>A0A517TZL2</accession>
<reference evidence="2 3" key="1">
    <citation type="submission" date="2019-02" db="EMBL/GenBank/DDBJ databases">
        <title>Deep-cultivation of Planctomycetes and their phenomic and genomic characterization uncovers novel biology.</title>
        <authorList>
            <person name="Wiegand S."/>
            <person name="Jogler M."/>
            <person name="Boedeker C."/>
            <person name="Pinto D."/>
            <person name="Vollmers J."/>
            <person name="Rivas-Marin E."/>
            <person name="Kohn T."/>
            <person name="Peeters S.H."/>
            <person name="Heuer A."/>
            <person name="Rast P."/>
            <person name="Oberbeckmann S."/>
            <person name="Bunk B."/>
            <person name="Jeske O."/>
            <person name="Meyerdierks A."/>
            <person name="Storesund J.E."/>
            <person name="Kallscheuer N."/>
            <person name="Luecker S."/>
            <person name="Lage O.M."/>
            <person name="Pohl T."/>
            <person name="Merkel B.J."/>
            <person name="Hornburger P."/>
            <person name="Mueller R.-W."/>
            <person name="Bruemmer F."/>
            <person name="Labrenz M."/>
            <person name="Spormann A.M."/>
            <person name="Op den Camp H."/>
            <person name="Overmann J."/>
            <person name="Amann R."/>
            <person name="Jetten M.S.M."/>
            <person name="Mascher T."/>
            <person name="Medema M.H."/>
            <person name="Devos D.P."/>
            <person name="Kaster A.-K."/>
            <person name="Ovreas L."/>
            <person name="Rohde M."/>
            <person name="Galperin M.Y."/>
            <person name="Jogler C."/>
        </authorList>
    </citation>
    <scope>NUCLEOTIDE SEQUENCE [LARGE SCALE GENOMIC DNA]</scope>
    <source>
        <strain evidence="2 3">I41</strain>
    </source>
</reference>
<dbReference type="InterPro" id="IPR036388">
    <property type="entry name" value="WH-like_DNA-bd_sf"/>
</dbReference>
<dbReference type="Proteomes" id="UP000317909">
    <property type="component" value="Chromosome"/>
</dbReference>
<dbReference type="RefSeq" id="WP_145433449.1">
    <property type="nucleotide sequence ID" value="NZ_CP036339.1"/>
</dbReference>
<feature type="domain" description="HTH marR-type" evidence="1">
    <location>
        <begin position="14"/>
        <end position="60"/>
    </location>
</feature>
<dbReference type="EMBL" id="CP036339">
    <property type="protein sequence ID" value="QDT73811.1"/>
    <property type="molecule type" value="Genomic_DNA"/>
</dbReference>
<dbReference type="AlphaFoldDB" id="A0A517TZL2"/>
<evidence type="ECO:0000313" key="3">
    <source>
        <dbReference type="Proteomes" id="UP000317909"/>
    </source>
</evidence>
<dbReference type="Gene3D" id="1.10.10.10">
    <property type="entry name" value="Winged helix-like DNA-binding domain superfamily/Winged helix DNA-binding domain"/>
    <property type="match status" value="1"/>
</dbReference>
<protein>
    <submittedName>
        <fullName evidence="2">MarR family protein</fullName>
    </submittedName>
</protein>